<keyword evidence="9" id="KW-1185">Reference proteome</keyword>
<keyword evidence="4" id="KW-0732">Signal</keyword>
<dbReference type="Pfam" id="PF00201">
    <property type="entry name" value="UDPGT"/>
    <property type="match status" value="1"/>
</dbReference>
<dbReference type="Proteomes" id="UP001328107">
    <property type="component" value="Unassembled WGS sequence"/>
</dbReference>
<evidence type="ECO:0000256" key="3">
    <source>
        <dbReference type="ARBA" id="ARBA00022679"/>
    </source>
</evidence>
<dbReference type="InterPro" id="IPR050271">
    <property type="entry name" value="UDP-glycosyltransferase"/>
</dbReference>
<dbReference type="GO" id="GO:0015020">
    <property type="term" value="F:glucuronosyltransferase activity"/>
    <property type="evidence" value="ECO:0007669"/>
    <property type="project" value="UniProtKB-EC"/>
</dbReference>
<dbReference type="Gene3D" id="3.40.50.2000">
    <property type="entry name" value="Glycogen Phosphorylase B"/>
    <property type="match status" value="1"/>
</dbReference>
<gene>
    <name evidence="8" type="ORF">PMAYCL1PPCAC_16181</name>
</gene>
<dbReference type="FunFam" id="3.40.50.2000:FF:000021">
    <property type="entry name" value="UDP-glucuronosyltransferase"/>
    <property type="match status" value="1"/>
</dbReference>
<dbReference type="AlphaFoldDB" id="A0AAN5CKE5"/>
<evidence type="ECO:0000256" key="1">
    <source>
        <dbReference type="ARBA" id="ARBA00009995"/>
    </source>
</evidence>
<evidence type="ECO:0000313" key="8">
    <source>
        <dbReference type="EMBL" id="GMR45986.1"/>
    </source>
</evidence>
<evidence type="ECO:0000256" key="4">
    <source>
        <dbReference type="ARBA" id="ARBA00022729"/>
    </source>
</evidence>
<dbReference type="PROSITE" id="PS00375">
    <property type="entry name" value="UDPGT"/>
    <property type="match status" value="1"/>
</dbReference>
<proteinExistence type="inferred from homology"/>
<dbReference type="EMBL" id="BTRK01000004">
    <property type="protein sequence ID" value="GMR45986.1"/>
    <property type="molecule type" value="Genomic_DNA"/>
</dbReference>
<dbReference type="SUPFAM" id="SSF53756">
    <property type="entry name" value="UDP-Glycosyltransferase/glycogen phosphorylase"/>
    <property type="match status" value="1"/>
</dbReference>
<dbReference type="PANTHER" id="PTHR48043">
    <property type="entry name" value="EG:EG0003.4 PROTEIN-RELATED"/>
    <property type="match status" value="1"/>
</dbReference>
<evidence type="ECO:0000256" key="5">
    <source>
        <dbReference type="ARBA" id="ARBA00047475"/>
    </source>
</evidence>
<dbReference type="EC" id="2.4.1.17" evidence="7"/>
<dbReference type="InterPro" id="IPR002213">
    <property type="entry name" value="UDP_glucos_trans"/>
</dbReference>
<feature type="non-terminal residue" evidence="8">
    <location>
        <position position="394"/>
    </location>
</feature>
<name>A0AAN5CKE5_9BILA</name>
<comment type="caution">
    <text evidence="8">The sequence shown here is derived from an EMBL/GenBank/DDBJ whole genome shotgun (WGS) entry which is preliminary data.</text>
</comment>
<sequence>MYMMHMMDVDPALVPIDSRIRVLHVNGSIGINATKMQNDQAYFSFNDVPVWDVRFREAMGRWGQMHRSCELFIANKTFLADIERSKFDVAITHQINTCPIGIIHQQTLMMDAGAALSFVERVKSFIGQFMFKRMWRSMVSDVETAAFRKEFGNDFPHLDELMAKAPLVFVNSNELYDFARPTLAKVVNIGGIGMKAGESKPLPQEYTERVGTSRGFAVLTFGSMAPMHLMPEHWTDAYFHAFSQFPDIQFFIRHENPSAIAPRLPPNAMATKWLPQTDLLQHPKCVGLITHGGYNSFQEAVHAGVPMVATALWGDQPRNAHLAVHLGFGVNVHKTAMNRETMSEAVRRLIEDKTLKQAAQRLKSMVESRPVSSETLLVKWTEFVAEHKYDILLS</sequence>
<organism evidence="8 9">
    <name type="scientific">Pristionchus mayeri</name>
    <dbReference type="NCBI Taxonomy" id="1317129"/>
    <lineage>
        <taxon>Eukaryota</taxon>
        <taxon>Metazoa</taxon>
        <taxon>Ecdysozoa</taxon>
        <taxon>Nematoda</taxon>
        <taxon>Chromadorea</taxon>
        <taxon>Rhabditida</taxon>
        <taxon>Rhabditina</taxon>
        <taxon>Diplogasteromorpha</taxon>
        <taxon>Diplogasteroidea</taxon>
        <taxon>Neodiplogasteridae</taxon>
        <taxon>Pristionchus</taxon>
    </lineage>
</organism>
<reference evidence="9" key="1">
    <citation type="submission" date="2022-10" db="EMBL/GenBank/DDBJ databases">
        <title>Genome assembly of Pristionchus species.</title>
        <authorList>
            <person name="Yoshida K."/>
            <person name="Sommer R.J."/>
        </authorList>
    </citation>
    <scope>NUCLEOTIDE SEQUENCE [LARGE SCALE GENOMIC DNA]</scope>
    <source>
        <strain evidence="9">RS5460</strain>
    </source>
</reference>
<evidence type="ECO:0000256" key="6">
    <source>
        <dbReference type="RuleBase" id="RU003718"/>
    </source>
</evidence>
<evidence type="ECO:0000313" key="9">
    <source>
        <dbReference type="Proteomes" id="UP001328107"/>
    </source>
</evidence>
<dbReference type="GO" id="GO:0016020">
    <property type="term" value="C:membrane"/>
    <property type="evidence" value="ECO:0007669"/>
    <property type="project" value="UniProtKB-SubCell"/>
</dbReference>
<dbReference type="InterPro" id="IPR035595">
    <property type="entry name" value="UDP_glycos_trans_CS"/>
</dbReference>
<protein>
    <recommendedName>
        <fullName evidence="7">UDP-glucuronosyltransferase</fullName>
        <ecNumber evidence="7">2.4.1.17</ecNumber>
    </recommendedName>
</protein>
<evidence type="ECO:0000256" key="2">
    <source>
        <dbReference type="ARBA" id="ARBA00022676"/>
    </source>
</evidence>
<keyword evidence="2 6" id="KW-0328">Glycosyltransferase</keyword>
<dbReference type="CDD" id="cd03784">
    <property type="entry name" value="GT1_Gtf-like"/>
    <property type="match status" value="1"/>
</dbReference>
<evidence type="ECO:0000256" key="7">
    <source>
        <dbReference type="RuleBase" id="RU362059"/>
    </source>
</evidence>
<comment type="subcellular location">
    <subcellularLocation>
        <location evidence="7">Membrane</location>
        <topology evidence="7">Single-pass membrane protein</topology>
    </subcellularLocation>
</comment>
<dbReference type="PANTHER" id="PTHR48043:SF145">
    <property type="entry name" value="FI06409P-RELATED"/>
    <property type="match status" value="1"/>
</dbReference>
<accession>A0AAN5CKE5</accession>
<comment type="similarity">
    <text evidence="1 6">Belongs to the UDP-glycosyltransferase family.</text>
</comment>
<comment type="catalytic activity">
    <reaction evidence="5 7">
        <text>glucuronate acceptor + UDP-alpha-D-glucuronate = acceptor beta-D-glucuronoside + UDP + H(+)</text>
        <dbReference type="Rhea" id="RHEA:21032"/>
        <dbReference type="ChEBI" id="CHEBI:15378"/>
        <dbReference type="ChEBI" id="CHEBI:58052"/>
        <dbReference type="ChEBI" id="CHEBI:58223"/>
        <dbReference type="ChEBI" id="CHEBI:132367"/>
        <dbReference type="ChEBI" id="CHEBI:132368"/>
        <dbReference type="EC" id="2.4.1.17"/>
    </reaction>
</comment>
<keyword evidence="3 6" id="KW-0808">Transferase</keyword>